<accession>A0AA88AQZ3</accession>
<sequence>AVGQAAEE</sequence>
<organism evidence="1 2">
    <name type="scientific">Ficus carica</name>
    <name type="common">Common fig</name>
    <dbReference type="NCBI Taxonomy" id="3494"/>
    <lineage>
        <taxon>Eukaryota</taxon>
        <taxon>Viridiplantae</taxon>
        <taxon>Streptophyta</taxon>
        <taxon>Embryophyta</taxon>
        <taxon>Tracheophyta</taxon>
        <taxon>Spermatophyta</taxon>
        <taxon>Magnoliopsida</taxon>
        <taxon>eudicotyledons</taxon>
        <taxon>Gunneridae</taxon>
        <taxon>Pentapetalae</taxon>
        <taxon>rosids</taxon>
        <taxon>fabids</taxon>
        <taxon>Rosales</taxon>
        <taxon>Moraceae</taxon>
        <taxon>Ficeae</taxon>
        <taxon>Ficus</taxon>
    </lineage>
</organism>
<dbReference type="Proteomes" id="UP001187192">
    <property type="component" value="Unassembled WGS sequence"/>
</dbReference>
<proteinExistence type="predicted"/>
<keyword evidence="2" id="KW-1185">Reference proteome</keyword>
<feature type="non-terminal residue" evidence="1">
    <location>
        <position position="1"/>
    </location>
</feature>
<name>A0AA88AQZ3_FICCA</name>
<gene>
    <name evidence="1" type="ORF">TIFTF001_025284</name>
</gene>
<protein>
    <submittedName>
        <fullName evidence="1">Uncharacterized protein</fullName>
    </submittedName>
</protein>
<evidence type="ECO:0000313" key="2">
    <source>
        <dbReference type="Proteomes" id="UP001187192"/>
    </source>
</evidence>
<evidence type="ECO:0000313" key="1">
    <source>
        <dbReference type="EMBL" id="GMN56167.1"/>
    </source>
</evidence>
<comment type="caution">
    <text evidence="1">The sequence shown here is derived from an EMBL/GenBank/DDBJ whole genome shotgun (WGS) entry which is preliminary data.</text>
</comment>
<reference evidence="1" key="1">
    <citation type="submission" date="2023-07" db="EMBL/GenBank/DDBJ databases">
        <title>draft genome sequence of fig (Ficus carica).</title>
        <authorList>
            <person name="Takahashi T."/>
            <person name="Nishimura K."/>
        </authorList>
    </citation>
    <scope>NUCLEOTIDE SEQUENCE</scope>
</reference>
<dbReference type="EMBL" id="BTGU01000062">
    <property type="protein sequence ID" value="GMN56167.1"/>
    <property type="molecule type" value="Genomic_DNA"/>
</dbReference>